<dbReference type="GO" id="GO:0008608">
    <property type="term" value="P:attachment of spindle microtubules to kinetochore"/>
    <property type="evidence" value="ECO:0007669"/>
    <property type="project" value="UniProtKB-ARBA"/>
</dbReference>
<comment type="similarity">
    <text evidence="17">Belongs to the protein kinase superfamily. Ser/Thr protein kinase family. Aurora subfamily.</text>
</comment>
<dbReference type="GO" id="GO:0000776">
    <property type="term" value="C:kinetochore"/>
    <property type="evidence" value="ECO:0007669"/>
    <property type="project" value="UniProtKB-KW"/>
</dbReference>
<dbReference type="EC" id="2.7.11.1" evidence="2 17"/>
<dbReference type="OrthoDB" id="377346at2759"/>
<evidence type="ECO:0000256" key="2">
    <source>
        <dbReference type="ARBA" id="ARBA00012513"/>
    </source>
</evidence>
<dbReference type="PANTHER" id="PTHR24350">
    <property type="entry name" value="SERINE/THREONINE-PROTEIN KINASE IAL-RELATED"/>
    <property type="match status" value="1"/>
</dbReference>
<feature type="active site" description="Proton acceptor" evidence="14">
    <location>
        <position position="181"/>
    </location>
</feature>
<keyword evidence="9" id="KW-0995">Kinetochore</keyword>
<dbReference type="SUPFAM" id="SSF56112">
    <property type="entry name" value="Protein kinase-like (PK-like)"/>
    <property type="match status" value="1"/>
</dbReference>
<evidence type="ECO:0000256" key="11">
    <source>
        <dbReference type="ARBA" id="ARBA00023328"/>
    </source>
</evidence>
<feature type="binding site" evidence="15">
    <location>
        <position position="199"/>
    </location>
    <ligand>
        <name>ATP</name>
        <dbReference type="ChEBI" id="CHEBI:30616"/>
    </ligand>
</feature>
<dbReference type="GO" id="GO:0032465">
    <property type="term" value="P:regulation of cytokinesis"/>
    <property type="evidence" value="ECO:0007669"/>
    <property type="project" value="UniProtKB-ARBA"/>
</dbReference>
<evidence type="ECO:0000256" key="16">
    <source>
        <dbReference type="PIRSR" id="PIRSR630616-3"/>
    </source>
</evidence>
<dbReference type="GO" id="GO:0051233">
    <property type="term" value="C:spindle midzone"/>
    <property type="evidence" value="ECO:0007669"/>
    <property type="project" value="UniProtKB-ARBA"/>
</dbReference>
<evidence type="ECO:0000256" key="3">
    <source>
        <dbReference type="ARBA" id="ARBA00021157"/>
    </source>
</evidence>
<evidence type="ECO:0000256" key="17">
    <source>
        <dbReference type="RuleBase" id="RU367134"/>
    </source>
</evidence>
<dbReference type="HOGENOM" id="CLU_000288_63_6_1"/>
<dbReference type="KEGG" id="cten:18249107"/>
<feature type="binding site" evidence="15">
    <location>
        <position position="68"/>
    </location>
    <ligand>
        <name>ATP</name>
        <dbReference type="ChEBI" id="CHEBI:30616"/>
    </ligand>
</feature>
<keyword evidence="5 17" id="KW-0808">Transferase</keyword>
<dbReference type="Proteomes" id="UP000000707">
    <property type="component" value="Unassembled WGS sequence"/>
</dbReference>
<comment type="catalytic activity">
    <reaction evidence="13 17">
        <text>L-seryl-[protein] + ATP = O-phospho-L-seryl-[protein] + ADP + H(+)</text>
        <dbReference type="Rhea" id="RHEA:17989"/>
        <dbReference type="Rhea" id="RHEA-COMP:9863"/>
        <dbReference type="Rhea" id="RHEA-COMP:11604"/>
        <dbReference type="ChEBI" id="CHEBI:15378"/>
        <dbReference type="ChEBI" id="CHEBI:29999"/>
        <dbReference type="ChEBI" id="CHEBI:30616"/>
        <dbReference type="ChEBI" id="CHEBI:83421"/>
        <dbReference type="ChEBI" id="CHEBI:456216"/>
        <dbReference type="EC" id="2.7.11.1"/>
    </reaction>
</comment>
<dbReference type="PRINTS" id="PR00109">
    <property type="entry name" value="TYRKINASE"/>
</dbReference>
<comment type="catalytic activity">
    <reaction evidence="12 17">
        <text>L-threonyl-[protein] + ATP = O-phospho-L-threonyl-[protein] + ADP + H(+)</text>
        <dbReference type="Rhea" id="RHEA:46608"/>
        <dbReference type="Rhea" id="RHEA-COMP:11060"/>
        <dbReference type="Rhea" id="RHEA-COMP:11605"/>
        <dbReference type="ChEBI" id="CHEBI:15378"/>
        <dbReference type="ChEBI" id="CHEBI:30013"/>
        <dbReference type="ChEBI" id="CHEBI:30616"/>
        <dbReference type="ChEBI" id="CHEBI:61977"/>
        <dbReference type="ChEBI" id="CHEBI:456216"/>
        <dbReference type="EC" id="2.7.11.1"/>
    </reaction>
</comment>
<evidence type="ECO:0000256" key="5">
    <source>
        <dbReference type="ARBA" id="ARBA00022679"/>
    </source>
</evidence>
<dbReference type="eggNOG" id="KOG0580">
    <property type="taxonomic scope" value="Eukaryota"/>
</dbReference>
<dbReference type="InterPro" id="IPR001245">
    <property type="entry name" value="Ser-Thr/Tyr_kinase_cat_dom"/>
</dbReference>
<dbReference type="Gene3D" id="1.10.510.10">
    <property type="entry name" value="Transferase(Phosphotransferase) domain 1"/>
    <property type="match status" value="1"/>
</dbReference>
<dbReference type="PROSITE" id="PS00108">
    <property type="entry name" value="PROTEIN_KINASE_ST"/>
    <property type="match status" value="1"/>
</dbReference>
<keyword evidence="20" id="KW-1185">Reference proteome</keyword>
<keyword evidence="6 15" id="KW-0547">Nucleotide-binding</keyword>
<accession>G3BAF8</accession>
<evidence type="ECO:0000256" key="8">
    <source>
        <dbReference type="ARBA" id="ARBA00022829"/>
    </source>
</evidence>
<keyword evidence="8" id="KW-0159">Chromosome partition</keyword>
<dbReference type="EMBL" id="GL996527">
    <property type="protein sequence ID" value="EGV62049.1"/>
    <property type="molecule type" value="Genomic_DNA"/>
</dbReference>
<dbReference type="InterPro" id="IPR011009">
    <property type="entry name" value="Kinase-like_dom_sf"/>
</dbReference>
<dbReference type="PROSITE" id="PS50011">
    <property type="entry name" value="PROTEIN_KINASE_DOM"/>
    <property type="match status" value="1"/>
</dbReference>
<evidence type="ECO:0000313" key="20">
    <source>
        <dbReference type="Proteomes" id="UP000000707"/>
    </source>
</evidence>
<dbReference type="InterPro" id="IPR000719">
    <property type="entry name" value="Prot_kinase_dom"/>
</dbReference>
<dbReference type="InterPro" id="IPR030616">
    <property type="entry name" value="Aur-like"/>
</dbReference>
<feature type="binding site" evidence="15">
    <location>
        <position position="87"/>
    </location>
    <ligand>
        <name>ATP</name>
        <dbReference type="ChEBI" id="CHEBI:30616"/>
    </ligand>
</feature>
<dbReference type="GO" id="GO:0045143">
    <property type="term" value="P:homologous chromosome segregation"/>
    <property type="evidence" value="ECO:0007669"/>
    <property type="project" value="UniProtKB-ARBA"/>
</dbReference>
<feature type="domain" description="Protein kinase" evidence="18">
    <location>
        <begin position="58"/>
        <end position="309"/>
    </location>
</feature>
<evidence type="ECO:0000256" key="10">
    <source>
        <dbReference type="ARBA" id="ARBA00022840"/>
    </source>
</evidence>
<dbReference type="InterPro" id="IPR008271">
    <property type="entry name" value="Ser/Thr_kinase_AS"/>
</dbReference>
<dbReference type="GO" id="GO:0000819">
    <property type="term" value="P:sister chromatid segregation"/>
    <property type="evidence" value="ECO:0007669"/>
    <property type="project" value="UniProtKB-ARBA"/>
</dbReference>
<evidence type="ECO:0000259" key="18">
    <source>
        <dbReference type="PROSITE" id="PS50011"/>
    </source>
</evidence>
<evidence type="ECO:0000256" key="14">
    <source>
        <dbReference type="PIRSR" id="PIRSR630616-1"/>
    </source>
</evidence>
<comment type="subcellular location">
    <subcellularLocation>
        <location evidence="1">Chromosome</location>
        <location evidence="1">Centromere</location>
        <location evidence="1">Kinetochore</location>
    </subcellularLocation>
</comment>
<reference evidence="19 20" key="1">
    <citation type="journal article" date="2011" name="Proc. Natl. Acad. Sci. U.S.A.">
        <title>Comparative genomics of xylose-fermenting fungi for enhanced biofuel production.</title>
        <authorList>
            <person name="Wohlbach D.J."/>
            <person name="Kuo A."/>
            <person name="Sato T.K."/>
            <person name="Potts K.M."/>
            <person name="Salamov A.A."/>
            <person name="LaButti K.M."/>
            <person name="Sun H."/>
            <person name="Clum A."/>
            <person name="Pangilinan J.L."/>
            <person name="Lindquist E.A."/>
            <person name="Lucas S."/>
            <person name="Lapidus A."/>
            <person name="Jin M."/>
            <person name="Gunawan C."/>
            <person name="Balan V."/>
            <person name="Dale B.E."/>
            <person name="Jeffries T.W."/>
            <person name="Zinkel R."/>
            <person name="Barry K.W."/>
            <person name="Grigoriev I.V."/>
            <person name="Gasch A.P."/>
        </authorList>
    </citation>
    <scope>NUCLEOTIDE SEQUENCE [LARGE SCALE GENOMIC DNA]</scope>
    <source>
        <strain evidence="19">ATCC 10573</strain>
        <strain evidence="20">ATCC 10573 / BCRC 21748 / CBS 615 / JCM 9827 / NBRC 10315 / NRRL Y-1498 / VKM Y-70</strain>
    </source>
</reference>
<keyword evidence="11" id="KW-0137">Centromere</keyword>
<dbReference type="AlphaFoldDB" id="G3BAF8"/>
<feature type="binding site" evidence="15">
    <location>
        <begin position="185"/>
        <end position="186"/>
    </location>
    <ligand>
        <name>ATP</name>
        <dbReference type="ChEBI" id="CHEBI:30616"/>
    </ligand>
</feature>
<keyword evidence="10 15" id="KW-0067">ATP-binding</keyword>
<dbReference type="GO" id="GO:0032133">
    <property type="term" value="C:chromosome passenger complex"/>
    <property type="evidence" value="ECO:0007669"/>
    <property type="project" value="UniProtKB-ARBA"/>
</dbReference>
<dbReference type="EMBL" id="GL996527">
    <property type="protein sequence ID" value="EGV62048.1"/>
    <property type="molecule type" value="Genomic_DNA"/>
</dbReference>
<evidence type="ECO:0000256" key="9">
    <source>
        <dbReference type="ARBA" id="ARBA00022838"/>
    </source>
</evidence>
<evidence type="ECO:0000256" key="4">
    <source>
        <dbReference type="ARBA" id="ARBA00022527"/>
    </source>
</evidence>
<evidence type="ECO:0000256" key="15">
    <source>
        <dbReference type="PIRSR" id="PIRSR630616-2"/>
    </source>
</evidence>
<dbReference type="GO" id="GO:1902115">
    <property type="term" value="P:regulation of organelle assembly"/>
    <property type="evidence" value="ECO:0007669"/>
    <property type="project" value="UniProtKB-ARBA"/>
</dbReference>
<dbReference type="SMART" id="SM00220">
    <property type="entry name" value="S_TKc"/>
    <property type="match status" value="1"/>
</dbReference>
<evidence type="ECO:0000256" key="12">
    <source>
        <dbReference type="ARBA" id="ARBA00047899"/>
    </source>
</evidence>
<dbReference type="GO" id="GO:0072479">
    <property type="term" value="P:response to mitotic cell cycle spindle assembly checkpoint signaling"/>
    <property type="evidence" value="ECO:0007669"/>
    <property type="project" value="UniProtKB-ARBA"/>
</dbReference>
<organism evidence="20">
    <name type="scientific">Candida tenuis (strain ATCC 10573 / BCRC 21748 / CBS 615 / JCM 9827 / NBRC 10315 / NRRL Y-1498 / VKM Y-70)</name>
    <name type="common">Yeast</name>
    <name type="synonym">Yamadazyma tenuis</name>
    <dbReference type="NCBI Taxonomy" id="590646"/>
    <lineage>
        <taxon>Eukaryota</taxon>
        <taxon>Fungi</taxon>
        <taxon>Dikarya</taxon>
        <taxon>Ascomycota</taxon>
        <taxon>Saccharomycotina</taxon>
        <taxon>Pichiomycetes</taxon>
        <taxon>Debaryomycetaceae</taxon>
        <taxon>Yamadazyma</taxon>
    </lineage>
</organism>
<dbReference type="STRING" id="590646.G3BAF8"/>
<dbReference type="GO" id="GO:0004674">
    <property type="term" value="F:protein serine/threonine kinase activity"/>
    <property type="evidence" value="ECO:0007669"/>
    <property type="project" value="UniProtKB-KW"/>
</dbReference>
<keyword evidence="4 17" id="KW-0723">Serine/threonine-protein kinase</keyword>
<evidence type="ECO:0000256" key="6">
    <source>
        <dbReference type="ARBA" id="ARBA00022741"/>
    </source>
</evidence>
<dbReference type="GO" id="GO:0044779">
    <property type="term" value="P:meiotic spindle checkpoint signaling"/>
    <property type="evidence" value="ECO:0007669"/>
    <property type="project" value="UniProtKB-ARBA"/>
</dbReference>
<evidence type="ECO:0000256" key="13">
    <source>
        <dbReference type="ARBA" id="ARBA00048679"/>
    </source>
</evidence>
<dbReference type="GO" id="GO:0090266">
    <property type="term" value="P:regulation of mitotic cell cycle spindle assembly checkpoint"/>
    <property type="evidence" value="ECO:0007669"/>
    <property type="project" value="UniProtKB-ARBA"/>
</dbReference>
<dbReference type="PIRSF" id="PIRSF000654">
    <property type="entry name" value="Integrin-linked_kinase"/>
    <property type="match status" value="1"/>
</dbReference>
<dbReference type="GeneID" id="18249107"/>
<protein>
    <recommendedName>
        <fullName evidence="3 17">Aurora kinase</fullName>
        <ecNumber evidence="2 17">2.7.11.1</ecNumber>
    </recommendedName>
</protein>
<keyword evidence="7 17" id="KW-0418">Kinase</keyword>
<evidence type="ECO:0000256" key="1">
    <source>
        <dbReference type="ARBA" id="ARBA00004629"/>
    </source>
</evidence>
<gene>
    <name evidence="19" type="ORF">CANTEDRAFT_125535</name>
</gene>
<dbReference type="FunFam" id="3.30.200.20:FF:000042">
    <property type="entry name" value="Aurora kinase A"/>
    <property type="match status" value="1"/>
</dbReference>
<dbReference type="Pfam" id="PF00069">
    <property type="entry name" value="Pkinase"/>
    <property type="match status" value="1"/>
</dbReference>
<feature type="cross-link" description="Glycyl lysine isopeptide (Lys-Gly) (interchain with G-Cter in SUMO2)" evidence="16">
    <location>
        <position position="183"/>
    </location>
</feature>
<evidence type="ECO:0000256" key="7">
    <source>
        <dbReference type="ARBA" id="ARBA00022777"/>
    </source>
</evidence>
<dbReference type="FunFam" id="1.10.510.10:FF:000235">
    <property type="entry name" value="Serine/threonine-protein kinase ark1"/>
    <property type="match status" value="1"/>
</dbReference>
<proteinExistence type="inferred from homology"/>
<dbReference type="GO" id="GO:0005524">
    <property type="term" value="F:ATP binding"/>
    <property type="evidence" value="ECO:0007669"/>
    <property type="project" value="UniProtKB-UniRule"/>
</dbReference>
<dbReference type="CDD" id="cd14007">
    <property type="entry name" value="STKc_Aurora"/>
    <property type="match status" value="1"/>
</dbReference>
<sequence>MIRKSLRPLKDTTNVHKDTPVALKPVILKNAVADSLQFLHNSNLTKLKVKPSVSLSHFEIGKTLGKGKLGSVYCVKHKASNFVCALKVMNLETLRSLKLQKNLQREIEIQSSLQHPNILKLFSYFYDSKNVYLVIEYSINGELYHHLRINKRFTNTLASFYIYQVTLGLIYLHSNGIIHRDLKPENILVDFNHTVKLSDFGWSVKIERNAKRSTICGTLDYLSPEMVNSMAYDFKSDIWSLGVLIYELLVGKPPFEHHDRNVTYKRIVGLDLKFPPFVNDEAKELILSLLKTNPSDRLPLEQVLTHPWLMKNKQKWPGN</sequence>
<name>G3BAF8_CANTC</name>
<evidence type="ECO:0000313" key="19">
    <source>
        <dbReference type="EMBL" id="EGV62049.1"/>
    </source>
</evidence>